<keyword evidence="4" id="KW-1185">Reference proteome</keyword>
<dbReference type="OrthoDB" id="9801824at2"/>
<dbReference type="Proteomes" id="UP000076717">
    <property type="component" value="Unassembled WGS sequence"/>
</dbReference>
<dbReference type="PANTHER" id="PTHR41773">
    <property type="entry name" value="GTP PYROPHOSPHATASE-RELATED"/>
    <property type="match status" value="1"/>
</dbReference>
<reference evidence="5" key="2">
    <citation type="submission" date="2019-12" db="EMBL/GenBank/DDBJ databases">
        <title>Complete and draft genome sequences of new strains and members of some known species of the genus Rathayibacter isolated from plants.</title>
        <authorList>
            <person name="Tarlachkov S.V."/>
            <person name="Starodumova I.P."/>
            <person name="Dorofeeva L.V."/>
            <person name="Prisyazhnaya N.V."/>
            <person name="Leyn S."/>
            <person name="Zlamal J."/>
            <person name="Elan M."/>
            <person name="Osterman A.L."/>
            <person name="Nadler S."/>
            <person name="Subbotin S.A."/>
            <person name="Evtushenko L.I."/>
        </authorList>
    </citation>
    <scope>NUCLEOTIDE SEQUENCE [LARGE SCALE GENOMIC DNA]</scope>
    <source>
        <strain evidence="5">VKM Ac-2761</strain>
    </source>
</reference>
<gene>
    <name evidence="2" type="ORF">ACH61_00069</name>
    <name evidence="3" type="ORF">GSU10_09865</name>
</gene>
<dbReference type="Gene3D" id="3.30.460.10">
    <property type="entry name" value="Beta Polymerase, domain 2"/>
    <property type="match status" value="1"/>
</dbReference>
<dbReference type="InterPro" id="IPR007685">
    <property type="entry name" value="RelA_SpoT"/>
</dbReference>
<protein>
    <recommendedName>
        <fullName evidence="1">RelA/SpoT domain-containing protein</fullName>
    </recommendedName>
</protein>
<reference evidence="2 4" key="1">
    <citation type="submission" date="2015-08" db="EMBL/GenBank/DDBJ databases">
        <title>Draft Genome Sequence of Rathayibacter sp. Strain VKM Ac-2596 Isolated from Leaf Gall Induced by Plant-Parasitic Nematodes.</title>
        <authorList>
            <person name="Vasilenko O.V."/>
            <person name="Starodumova I.P."/>
            <person name="Tarlachkov S.V."/>
            <person name="Dorofeeva L.V."/>
            <person name="Evtushenko L.I."/>
        </authorList>
    </citation>
    <scope>NUCLEOTIDE SEQUENCE [LARGE SCALE GENOMIC DNA]</scope>
    <source>
        <strain evidence="2 4">VKM Ac-2596</strain>
    </source>
</reference>
<proteinExistence type="predicted"/>
<reference evidence="3" key="3">
    <citation type="submission" date="2019-12" db="EMBL/GenBank/DDBJ databases">
        <title>Complete and Draft Genome Sequences of New Strains and Members of Some Known Species of the Genus Rathayibacter isolated from Plants.</title>
        <authorList>
            <person name="Tarlachkov S.V."/>
            <person name="Starodumova I.P."/>
            <person name="Dorofeeva L.V."/>
            <person name="Prisyazhnaya N.V."/>
            <person name="Leyn S.A."/>
            <person name="Zlamal J.E."/>
            <person name="Elane M.L."/>
            <person name="Osterman A.L."/>
            <person name="Nadler S.A."/>
            <person name="Subbotin S.A."/>
            <person name="Evtushenko L.I."/>
        </authorList>
    </citation>
    <scope>NUCLEOTIDE SEQUENCE</scope>
    <source>
        <strain evidence="3">VKM Ac-2761</strain>
    </source>
</reference>
<dbReference type="InterPro" id="IPR043519">
    <property type="entry name" value="NT_sf"/>
</dbReference>
<dbReference type="PANTHER" id="PTHR41773:SF1">
    <property type="entry name" value="RELA_SPOT DOMAIN-CONTAINING PROTEIN"/>
    <property type="match status" value="1"/>
</dbReference>
<dbReference type="SMART" id="SM00954">
    <property type="entry name" value="RelA_SpoT"/>
    <property type="match status" value="1"/>
</dbReference>
<dbReference type="Pfam" id="PF04607">
    <property type="entry name" value="RelA_SpoT"/>
    <property type="match status" value="1"/>
</dbReference>
<dbReference type="AlphaFoldDB" id="A0A166IPH6"/>
<name>A0A166IPH6_9MICO</name>
<evidence type="ECO:0000313" key="4">
    <source>
        <dbReference type="Proteomes" id="UP000076717"/>
    </source>
</evidence>
<dbReference type="RefSeq" id="WP_068207156.1">
    <property type="nucleotide sequence ID" value="NZ_CP047186.1"/>
</dbReference>
<sequence>MSSIDDVDYTNWDWLPRAAEEVESYVRRLLAESSIQPHAVSARAKSIASFQRKQRLKKYTDPMAKITDIVAIRIITYSNTDRDRVGELIRSRFAVLTGEDRNPGDEKPPRLRGYDCLHIVVSGEVDGHDSDWVVSGGELERYFTTFGGLEIQIRTVAGHAWAEFEHARRYKGAQYEAVGKQDKETIDQLFGAASDARRALDETFVAIDRILARPTIDSERPHIQVRVEPEAVHGETLSTPLDKDALSDFLQSRFPDDTDGSQIGIEFGIELARCCGIDTVELLESALEDVDSEQVRALMESGGPVTRVRRLDDEMLAHFGQDYIEKTKNAGNVQHRGRQLEWRYDRLRGKTRYRTYLLLSRTRQAEFDAGPYTAVGALREVARILASELGREAVALPGFVSSEPDLPARTRAKRVSIDGDSDIWVISNLGREAVEGVMAELLSRVRPFDLRVARGDVVVADGRSERLRREADETASDLRR</sequence>
<dbReference type="CDD" id="cd05399">
    <property type="entry name" value="NT_Rel-Spo_like"/>
    <property type="match status" value="1"/>
</dbReference>
<accession>A0A166IPH6</accession>
<evidence type="ECO:0000313" key="3">
    <source>
        <dbReference type="EMBL" id="QHC55905.1"/>
    </source>
</evidence>
<dbReference type="PATRIC" id="fig|1671680.3.peg.70"/>
<dbReference type="KEGG" id="rte:GSU10_09865"/>
<dbReference type="SUPFAM" id="SSF81301">
    <property type="entry name" value="Nucleotidyltransferase"/>
    <property type="match status" value="1"/>
</dbReference>
<evidence type="ECO:0000313" key="5">
    <source>
        <dbReference type="Proteomes" id="UP000465031"/>
    </source>
</evidence>
<dbReference type="EMBL" id="LIIN01000002">
    <property type="protein sequence ID" value="KZX22715.1"/>
    <property type="molecule type" value="Genomic_DNA"/>
</dbReference>
<organism evidence="2 4">
    <name type="scientific">Rathayibacter tanaceti</name>
    <dbReference type="NCBI Taxonomy" id="1671680"/>
    <lineage>
        <taxon>Bacteria</taxon>
        <taxon>Bacillati</taxon>
        <taxon>Actinomycetota</taxon>
        <taxon>Actinomycetes</taxon>
        <taxon>Micrococcales</taxon>
        <taxon>Microbacteriaceae</taxon>
        <taxon>Rathayibacter</taxon>
    </lineage>
</organism>
<evidence type="ECO:0000259" key="1">
    <source>
        <dbReference type="SMART" id="SM00954"/>
    </source>
</evidence>
<dbReference type="Proteomes" id="UP000465031">
    <property type="component" value="Chromosome"/>
</dbReference>
<dbReference type="GO" id="GO:0015969">
    <property type="term" value="P:guanosine tetraphosphate metabolic process"/>
    <property type="evidence" value="ECO:0007669"/>
    <property type="project" value="InterPro"/>
</dbReference>
<feature type="domain" description="RelA/SpoT" evidence="1">
    <location>
        <begin position="42"/>
        <end position="176"/>
    </location>
</feature>
<dbReference type="EMBL" id="CP047186">
    <property type="protein sequence ID" value="QHC55905.1"/>
    <property type="molecule type" value="Genomic_DNA"/>
</dbReference>
<evidence type="ECO:0000313" key="2">
    <source>
        <dbReference type="EMBL" id="KZX22715.1"/>
    </source>
</evidence>